<dbReference type="PANTHER" id="PTHR24361">
    <property type="entry name" value="MITOGEN-ACTIVATED KINASE KINASE KINASE"/>
    <property type="match status" value="1"/>
</dbReference>
<evidence type="ECO:0000313" key="3">
    <source>
        <dbReference type="EMBL" id="PNW74560.1"/>
    </source>
</evidence>
<feature type="compositionally biased region" description="Polar residues" evidence="1">
    <location>
        <begin position="321"/>
        <end position="332"/>
    </location>
</feature>
<gene>
    <name evidence="3" type="ORF">CHLRE_12g495401v5</name>
</gene>
<dbReference type="InterPro" id="IPR011009">
    <property type="entry name" value="Kinase-like_dom_sf"/>
</dbReference>
<dbReference type="ExpressionAtlas" id="A0A2K3D1Z9">
    <property type="expression patterns" value="baseline and differential"/>
</dbReference>
<dbReference type="OrthoDB" id="558999at2759"/>
<protein>
    <recommendedName>
        <fullName evidence="2">Protein kinase domain-containing protein</fullName>
    </recommendedName>
</protein>
<dbReference type="AlphaFoldDB" id="A0A2K3D1Z9"/>
<dbReference type="GO" id="GO:0004674">
    <property type="term" value="F:protein serine/threonine kinase activity"/>
    <property type="evidence" value="ECO:0000318"/>
    <property type="project" value="GO_Central"/>
</dbReference>
<feature type="compositionally biased region" description="Low complexity" evidence="1">
    <location>
        <begin position="126"/>
        <end position="140"/>
    </location>
</feature>
<accession>A0A2K3D1Z9</accession>
<organism evidence="3 4">
    <name type="scientific">Chlamydomonas reinhardtii</name>
    <name type="common">Chlamydomonas smithii</name>
    <dbReference type="NCBI Taxonomy" id="3055"/>
    <lineage>
        <taxon>Eukaryota</taxon>
        <taxon>Viridiplantae</taxon>
        <taxon>Chlorophyta</taxon>
        <taxon>core chlorophytes</taxon>
        <taxon>Chlorophyceae</taxon>
        <taxon>CS clade</taxon>
        <taxon>Chlamydomonadales</taxon>
        <taxon>Chlamydomonadaceae</taxon>
        <taxon>Chlamydomonas</taxon>
    </lineage>
</organism>
<reference evidence="3 4" key="1">
    <citation type="journal article" date="2007" name="Science">
        <title>The Chlamydomonas genome reveals the evolution of key animal and plant functions.</title>
        <authorList>
            <person name="Merchant S.S."/>
            <person name="Prochnik S.E."/>
            <person name="Vallon O."/>
            <person name="Harris E.H."/>
            <person name="Karpowicz S.J."/>
            <person name="Witman G.B."/>
            <person name="Terry A."/>
            <person name="Salamov A."/>
            <person name="Fritz-Laylin L.K."/>
            <person name="Marechal-Drouard L."/>
            <person name="Marshall W.F."/>
            <person name="Qu L.H."/>
            <person name="Nelson D.R."/>
            <person name="Sanderfoot A.A."/>
            <person name="Spalding M.H."/>
            <person name="Kapitonov V.V."/>
            <person name="Ren Q."/>
            <person name="Ferris P."/>
            <person name="Lindquist E."/>
            <person name="Shapiro H."/>
            <person name="Lucas S.M."/>
            <person name="Grimwood J."/>
            <person name="Schmutz J."/>
            <person name="Cardol P."/>
            <person name="Cerutti H."/>
            <person name="Chanfreau G."/>
            <person name="Chen C.L."/>
            <person name="Cognat V."/>
            <person name="Croft M.T."/>
            <person name="Dent R."/>
            <person name="Dutcher S."/>
            <person name="Fernandez E."/>
            <person name="Fukuzawa H."/>
            <person name="Gonzalez-Ballester D."/>
            <person name="Gonzalez-Halphen D."/>
            <person name="Hallmann A."/>
            <person name="Hanikenne M."/>
            <person name="Hippler M."/>
            <person name="Inwood W."/>
            <person name="Jabbari K."/>
            <person name="Kalanon M."/>
            <person name="Kuras R."/>
            <person name="Lefebvre P.A."/>
            <person name="Lemaire S.D."/>
            <person name="Lobanov A.V."/>
            <person name="Lohr M."/>
            <person name="Manuell A."/>
            <person name="Meier I."/>
            <person name="Mets L."/>
            <person name="Mittag M."/>
            <person name="Mittelmeier T."/>
            <person name="Moroney J.V."/>
            <person name="Moseley J."/>
            <person name="Napoli C."/>
            <person name="Nedelcu A.M."/>
            <person name="Niyogi K."/>
            <person name="Novoselov S.V."/>
            <person name="Paulsen I.T."/>
            <person name="Pazour G."/>
            <person name="Purton S."/>
            <person name="Ral J.P."/>
            <person name="Riano-Pachon D.M."/>
            <person name="Riekhof W."/>
            <person name="Rymarquis L."/>
            <person name="Schroda M."/>
            <person name="Stern D."/>
            <person name="Umen J."/>
            <person name="Willows R."/>
            <person name="Wilson N."/>
            <person name="Zimmer S.L."/>
            <person name="Allmer J."/>
            <person name="Balk J."/>
            <person name="Bisova K."/>
            <person name="Chen C.J."/>
            <person name="Elias M."/>
            <person name="Gendler K."/>
            <person name="Hauser C."/>
            <person name="Lamb M.R."/>
            <person name="Ledford H."/>
            <person name="Long J.C."/>
            <person name="Minagawa J."/>
            <person name="Page M.D."/>
            <person name="Pan J."/>
            <person name="Pootakham W."/>
            <person name="Roje S."/>
            <person name="Rose A."/>
            <person name="Stahlberg E."/>
            <person name="Terauchi A.M."/>
            <person name="Yang P."/>
            <person name="Ball S."/>
            <person name="Bowler C."/>
            <person name="Dieckmann C.L."/>
            <person name="Gladyshev V.N."/>
            <person name="Green P."/>
            <person name="Jorgensen R."/>
            <person name="Mayfield S."/>
            <person name="Mueller-Roeber B."/>
            <person name="Rajamani S."/>
            <person name="Sayre R.T."/>
            <person name="Brokstein P."/>
            <person name="Dubchak I."/>
            <person name="Goodstein D."/>
            <person name="Hornick L."/>
            <person name="Huang Y.W."/>
            <person name="Jhaveri J."/>
            <person name="Luo Y."/>
            <person name="Martinez D."/>
            <person name="Ngau W.C."/>
            <person name="Otillar B."/>
            <person name="Poliakov A."/>
            <person name="Porter A."/>
            <person name="Szajkowski L."/>
            <person name="Werner G."/>
            <person name="Zhou K."/>
            <person name="Grigoriev I.V."/>
            <person name="Rokhsar D.S."/>
            <person name="Grossman A.R."/>
        </authorList>
    </citation>
    <scope>NUCLEOTIDE SEQUENCE [LARGE SCALE GENOMIC DNA]</scope>
    <source>
        <strain evidence="4">CC-503</strain>
    </source>
</reference>
<keyword evidence="4" id="KW-1185">Reference proteome</keyword>
<dbReference type="PROSITE" id="PS50011">
    <property type="entry name" value="PROTEIN_KINASE_DOM"/>
    <property type="match status" value="1"/>
</dbReference>
<name>A0A2K3D1Z9_CHLRE</name>
<dbReference type="RefSeq" id="XP_042917989.1">
    <property type="nucleotide sequence ID" value="XM_043067990.1"/>
</dbReference>
<proteinExistence type="predicted"/>
<evidence type="ECO:0000313" key="4">
    <source>
        <dbReference type="Proteomes" id="UP000006906"/>
    </source>
</evidence>
<feature type="domain" description="Protein kinase" evidence="2">
    <location>
        <begin position="135"/>
        <end position="537"/>
    </location>
</feature>
<dbReference type="GO" id="GO:0005737">
    <property type="term" value="C:cytoplasm"/>
    <property type="evidence" value="ECO:0000318"/>
    <property type="project" value="GO_Central"/>
</dbReference>
<dbReference type="InParanoid" id="A0A2K3D1Z9"/>
<dbReference type="Gene3D" id="1.10.510.10">
    <property type="entry name" value="Transferase(Phosphotransferase) domain 1"/>
    <property type="match status" value="1"/>
</dbReference>
<evidence type="ECO:0000256" key="1">
    <source>
        <dbReference type="SAM" id="MobiDB-lite"/>
    </source>
</evidence>
<sequence>MFLPKCIQQRACLLQAQGKDRRLPPATAAQAGSAIAIAAAVARSRATAKRGTSGRCDRKRQCGKSSASATSVTAPSKTTLASQSCQSPVSTSAPPAQRLASSSFTASDDDDPCTAERHSSGGGSSSEGSSTPSGRSSCDGSGSGTGSEVEEGPKVESPAASSLVSSADEEAPSRDAAHQGPMPTCRVVSKLSCADPYTCLEVVEVPQPDGTCSPALLMTLLRKHKVTGKPRRKPDNRTPLLLQHLERQAAAHKALGGSPHGVRLLWQSRPGRESDAHVLLLSYESGAVGMESFMDDLAMDEINRDFDAMLAKPKPEKPRRQNPSSSNKTTGKTATPPPAPPPALVLTGRTLVPEPLLKRIAVALLSALVPLHEAGICHGAIAPDCVSVVTASSTEPTPSIGGSSSTQFLVTSCGLAAPVDAAGVVEQRRMRVKGSALEYAAPEVRAHLAAARSGCDIDSEAAVPVVTVACDVASVGLLLLDAAAFRATAGGLRAYTEGRMGLPARLPQGLRDLVARLTAADASQRPSAREALAHPYLQGL</sequence>
<dbReference type="InterPro" id="IPR053235">
    <property type="entry name" value="Ser_Thr_kinase"/>
</dbReference>
<dbReference type="Proteomes" id="UP000006906">
    <property type="component" value="Chromosome 12"/>
</dbReference>
<evidence type="ECO:0000259" key="2">
    <source>
        <dbReference type="PROSITE" id="PS50011"/>
    </source>
</evidence>
<dbReference type="Gramene" id="PNW74560">
    <property type="protein sequence ID" value="PNW74560"/>
    <property type="gene ID" value="CHLRE_12g495401v5"/>
</dbReference>
<dbReference type="SUPFAM" id="SSF56112">
    <property type="entry name" value="Protein kinase-like (PK-like)"/>
    <property type="match status" value="1"/>
</dbReference>
<dbReference type="GO" id="GO:0005524">
    <property type="term" value="F:ATP binding"/>
    <property type="evidence" value="ECO:0007669"/>
    <property type="project" value="InterPro"/>
</dbReference>
<dbReference type="GeneID" id="66055442"/>
<dbReference type="EMBL" id="CM008973">
    <property type="protein sequence ID" value="PNW74560.1"/>
    <property type="molecule type" value="Genomic_DNA"/>
</dbReference>
<feature type="region of interest" description="Disordered" evidence="1">
    <location>
        <begin position="311"/>
        <end position="344"/>
    </location>
</feature>
<feature type="region of interest" description="Disordered" evidence="1">
    <location>
        <begin position="46"/>
        <end position="182"/>
    </location>
</feature>
<dbReference type="InterPro" id="IPR000719">
    <property type="entry name" value="Prot_kinase_dom"/>
</dbReference>
<feature type="compositionally biased region" description="Low complexity" evidence="1">
    <location>
        <begin position="65"/>
        <end position="79"/>
    </location>
</feature>
<dbReference type="KEGG" id="cre:CHLRE_12g495401v5"/>
<dbReference type="PANTHER" id="PTHR24361:SF785">
    <property type="entry name" value="DUAL SPECIFICITY MITOGEN-ACTIVATED PROTEIN KINASE KINASE 1"/>
    <property type="match status" value="1"/>
</dbReference>
<feature type="compositionally biased region" description="Polar residues" evidence="1">
    <location>
        <begin position="80"/>
        <end position="94"/>
    </location>
</feature>